<dbReference type="GO" id="GO:0015562">
    <property type="term" value="F:efflux transmembrane transporter activity"/>
    <property type="evidence" value="ECO:0007669"/>
    <property type="project" value="TreeGrafter"/>
</dbReference>
<dbReference type="SUPFAM" id="SSF111369">
    <property type="entry name" value="HlyD-like secretion proteins"/>
    <property type="match status" value="1"/>
</dbReference>
<evidence type="ECO:0000259" key="2">
    <source>
        <dbReference type="Pfam" id="PF25917"/>
    </source>
</evidence>
<dbReference type="Pfam" id="PF25917">
    <property type="entry name" value="BSH_RND"/>
    <property type="match status" value="1"/>
</dbReference>
<dbReference type="AlphaFoldDB" id="A0A368E473"/>
<organism evidence="4 5">
    <name type="scientific">PS1 clade bacterium</name>
    <dbReference type="NCBI Taxonomy" id="2175152"/>
    <lineage>
        <taxon>Bacteria</taxon>
        <taxon>Pseudomonadati</taxon>
        <taxon>Pseudomonadota</taxon>
        <taxon>Alphaproteobacteria</taxon>
        <taxon>PS1 clade</taxon>
    </lineage>
</organism>
<evidence type="ECO:0000313" key="5">
    <source>
        <dbReference type="Proteomes" id="UP000252132"/>
    </source>
</evidence>
<name>A0A368E473_9PROT</name>
<dbReference type="InterPro" id="IPR058792">
    <property type="entry name" value="Beta-barrel_RND_2"/>
</dbReference>
<dbReference type="GO" id="GO:1990281">
    <property type="term" value="C:efflux pump complex"/>
    <property type="evidence" value="ECO:0007669"/>
    <property type="project" value="TreeGrafter"/>
</dbReference>
<feature type="domain" description="Multidrug resistance protein MdtA-like barrel-sandwich hybrid" evidence="2">
    <location>
        <begin position="92"/>
        <end position="219"/>
    </location>
</feature>
<dbReference type="Gene3D" id="1.10.287.470">
    <property type="entry name" value="Helix hairpin bin"/>
    <property type="match status" value="1"/>
</dbReference>
<dbReference type="Gene3D" id="2.40.30.170">
    <property type="match status" value="1"/>
</dbReference>
<dbReference type="Proteomes" id="UP000252132">
    <property type="component" value="Unassembled WGS sequence"/>
</dbReference>
<proteinExistence type="inferred from homology"/>
<reference evidence="4 5" key="1">
    <citation type="journal article" date="2018" name="Microbiome">
        <title>Fine metagenomic profile of the Mediterranean stratified and mixed water columns revealed by assembly and recruitment.</title>
        <authorList>
            <person name="Haro-Moreno J.M."/>
            <person name="Lopez-Perez M."/>
            <person name="De La Torre J.R."/>
            <person name="Picazo A."/>
            <person name="Camacho A."/>
            <person name="Rodriguez-Valera F."/>
        </authorList>
    </citation>
    <scope>NUCLEOTIDE SEQUENCE [LARGE SCALE GENOMIC DNA]</scope>
    <source>
        <strain evidence="4">MED-G55</strain>
    </source>
</reference>
<dbReference type="PANTHER" id="PTHR30469">
    <property type="entry name" value="MULTIDRUG RESISTANCE PROTEIN MDTA"/>
    <property type="match status" value="1"/>
</dbReference>
<dbReference type="NCBIfam" id="TIGR01730">
    <property type="entry name" value="RND_mfp"/>
    <property type="match status" value="1"/>
</dbReference>
<comment type="similarity">
    <text evidence="1">Belongs to the membrane fusion protein (MFP) (TC 8.A.1) family.</text>
</comment>
<feature type="domain" description="CusB-like beta-barrel" evidence="3">
    <location>
        <begin position="227"/>
        <end position="296"/>
    </location>
</feature>
<accession>A0A368E473</accession>
<gene>
    <name evidence="4" type="ORF">DBW69_00915</name>
</gene>
<evidence type="ECO:0000313" key="4">
    <source>
        <dbReference type="EMBL" id="RCL78261.1"/>
    </source>
</evidence>
<dbReference type="Pfam" id="PF25954">
    <property type="entry name" value="Beta-barrel_RND_2"/>
    <property type="match status" value="1"/>
</dbReference>
<sequence>MKYFAYIIAYIDKIPMMRTLPETVKLSVVASFGVFVWLLSGFLVPSGPALEVPSSIAEKSKNAETVKVVSKEIYPEDFNEILSVRGYTKAKRSVSIASETSGIIDDLPVKEGQKVKKDELICKIRVGAREAKLAEAEALMRAKEIDFKAAEKLVEKGHFSLSRAAAAQAAFDTAKALVAQRQIELERTMIRAPFDGVLDVRHVELGDFITIGQPCGTVIDKNPLKIVTQVSEKQVSALKTGAKGKATLATGEVVEGIISYLAEKADPVTRTFRMEVEVDNSDYKLRDGVSTNLEVEAGITEAYLLPHGIITLETSGDVGVMTVENNLARFHPITILSDGPEGVWIKGLNGSQKFITVGQEFVVDGQPLKVTETKISLDNAPTDKALAQ</sequence>
<dbReference type="PANTHER" id="PTHR30469:SF29">
    <property type="entry name" value="BLR2860 PROTEIN"/>
    <property type="match status" value="1"/>
</dbReference>
<comment type="caution">
    <text evidence="4">The sequence shown here is derived from an EMBL/GenBank/DDBJ whole genome shotgun (WGS) entry which is preliminary data.</text>
</comment>
<dbReference type="InterPro" id="IPR006143">
    <property type="entry name" value="RND_pump_MFP"/>
</dbReference>
<dbReference type="EMBL" id="QOQF01000002">
    <property type="protein sequence ID" value="RCL78261.1"/>
    <property type="molecule type" value="Genomic_DNA"/>
</dbReference>
<evidence type="ECO:0000256" key="1">
    <source>
        <dbReference type="ARBA" id="ARBA00009477"/>
    </source>
</evidence>
<evidence type="ECO:0000259" key="3">
    <source>
        <dbReference type="Pfam" id="PF25954"/>
    </source>
</evidence>
<protein>
    <submittedName>
        <fullName evidence="4">Efflux RND transporter periplasmic adaptor subunit</fullName>
    </submittedName>
</protein>
<dbReference type="Gene3D" id="2.40.50.100">
    <property type="match status" value="1"/>
</dbReference>
<dbReference type="InterPro" id="IPR058625">
    <property type="entry name" value="MdtA-like_BSH"/>
</dbReference>